<feature type="domain" description="DNA-binding protein Rv2175c wHTH" evidence="2">
    <location>
        <begin position="30"/>
        <end position="74"/>
    </location>
</feature>
<dbReference type="EMBL" id="MAQA01000007">
    <property type="protein sequence ID" value="OCI32300.1"/>
    <property type="molecule type" value="Genomic_DNA"/>
</dbReference>
<dbReference type="PATRIC" id="fig|43678.3.peg.1350"/>
<gene>
    <name evidence="4" type="ORF">OERS_09090</name>
    <name evidence="3" type="ORF">OJAG_12900</name>
</gene>
<comment type="caution">
    <text evidence="3">The sequence shown here is derived from an EMBL/GenBank/DDBJ whole genome shotgun (WGS) entry which is preliminary data.</text>
</comment>
<dbReference type="AlphaFoldDB" id="A0A163S786"/>
<dbReference type="Pfam" id="PF21531">
    <property type="entry name" value="Rv2175c_wHTH"/>
    <property type="match status" value="1"/>
</dbReference>
<name>A0A163S786_9CELL</name>
<dbReference type="STRING" id="43678.OJAG_12900"/>
<organism evidence="3 5">
    <name type="scientific">Oerskovia enterophila</name>
    <dbReference type="NCBI Taxonomy" id="43678"/>
    <lineage>
        <taxon>Bacteria</taxon>
        <taxon>Bacillati</taxon>
        <taxon>Actinomycetota</taxon>
        <taxon>Actinomycetes</taxon>
        <taxon>Micrococcales</taxon>
        <taxon>Cellulomonadaceae</taxon>
        <taxon>Oerskovia</taxon>
    </lineage>
</organism>
<dbReference type="GO" id="GO:0003677">
    <property type="term" value="F:DNA binding"/>
    <property type="evidence" value="ECO:0007669"/>
    <property type="project" value="UniProtKB-KW"/>
</dbReference>
<sequence>MSDGWAGAVPGATYAGPVTDVTDLEQLVPEWLTLPQLAEVLGTTVTQARSIVQDRRVVGVKRGERTSFQIPAAFVVPAHRANPANVAPAPENPEDGRHVVLMSVQGTVAVLTDFGFTDAEIIAWLFSPDEALGTSPMEALLAGRKAEVRRVAQALL</sequence>
<dbReference type="EMBL" id="LRIE01000061">
    <property type="protein sequence ID" value="KZM36086.1"/>
    <property type="molecule type" value="Genomic_DNA"/>
</dbReference>
<evidence type="ECO:0000313" key="3">
    <source>
        <dbReference type="EMBL" id="KZM36086.1"/>
    </source>
</evidence>
<feature type="domain" description="Rv2175c C-terminal" evidence="1">
    <location>
        <begin position="103"/>
        <end position="155"/>
    </location>
</feature>
<evidence type="ECO:0000259" key="1">
    <source>
        <dbReference type="Pfam" id="PF18367"/>
    </source>
</evidence>
<evidence type="ECO:0000259" key="2">
    <source>
        <dbReference type="Pfam" id="PF21531"/>
    </source>
</evidence>
<accession>A0A163S786</accession>
<reference evidence="3 5" key="1">
    <citation type="submission" date="2016-01" db="EMBL/GenBank/DDBJ databases">
        <title>Genome sequence of Oerskovia enterophila VJag, an agar and cellulose degrading bacterium.</title>
        <authorList>
            <person name="Poehlein A."/>
            <person name="Jag V."/>
            <person name="Bengelsdorf F."/>
            <person name="Duerre P."/>
            <person name="Daniel R."/>
        </authorList>
    </citation>
    <scope>NUCLEOTIDE SEQUENCE [LARGE SCALE GENOMIC DNA]</scope>
    <source>
        <strain evidence="3 5">VJag</strain>
    </source>
</reference>
<dbReference type="Proteomes" id="UP000076447">
    <property type="component" value="Unassembled WGS sequence"/>
</dbReference>
<dbReference type="InterPro" id="IPR048576">
    <property type="entry name" value="Rv2175c_wHTH"/>
</dbReference>
<evidence type="ECO:0000313" key="4">
    <source>
        <dbReference type="EMBL" id="OCI32300.1"/>
    </source>
</evidence>
<reference evidence="4 6" key="2">
    <citation type="submission" date="2016-06" db="EMBL/GenBank/DDBJ databases">
        <title>Genome sequence of Oerskovia enterophila DSM 43852.</title>
        <authorList>
            <person name="Poehlein A."/>
            <person name="Jag V."/>
            <person name="Bengelsdorf F.R."/>
            <person name="Daniel R."/>
            <person name="Duerre P."/>
        </authorList>
    </citation>
    <scope>NUCLEOTIDE SEQUENCE [LARGE SCALE GENOMIC DNA]</scope>
    <source>
        <strain evidence="4 6">DSM 43852</strain>
    </source>
</reference>
<evidence type="ECO:0000313" key="6">
    <source>
        <dbReference type="Proteomes" id="UP000093412"/>
    </source>
</evidence>
<dbReference type="Proteomes" id="UP000093412">
    <property type="component" value="Unassembled WGS sequence"/>
</dbReference>
<evidence type="ECO:0000313" key="5">
    <source>
        <dbReference type="Proteomes" id="UP000076447"/>
    </source>
</evidence>
<proteinExistence type="predicted"/>
<keyword evidence="3" id="KW-0238">DNA-binding</keyword>
<dbReference type="InterPro" id="IPR041098">
    <property type="entry name" value="Rv2175c_C"/>
</dbReference>
<protein>
    <submittedName>
        <fullName evidence="3">DNA-binding proteinc</fullName>
    </submittedName>
</protein>
<dbReference type="Pfam" id="PF18367">
    <property type="entry name" value="Rv2175c_C"/>
    <property type="match status" value="1"/>
</dbReference>
<keyword evidence="6" id="KW-1185">Reference proteome</keyword>